<gene>
    <name evidence="4" type="ORF">ARB_02936</name>
</gene>
<feature type="compositionally biased region" description="Polar residues" evidence="1">
    <location>
        <begin position="403"/>
        <end position="427"/>
    </location>
</feature>
<feature type="compositionally biased region" description="Polar residues" evidence="1">
    <location>
        <begin position="151"/>
        <end position="164"/>
    </location>
</feature>
<feature type="compositionally biased region" description="Basic and acidic residues" evidence="1">
    <location>
        <begin position="539"/>
        <end position="551"/>
    </location>
</feature>
<feature type="compositionally biased region" description="Basic residues" evidence="1">
    <location>
        <begin position="1"/>
        <end position="10"/>
    </location>
</feature>
<dbReference type="GO" id="GO:0006808">
    <property type="term" value="P:regulation of nitrogen utilization"/>
    <property type="evidence" value="ECO:0007669"/>
    <property type="project" value="TreeGrafter"/>
</dbReference>
<dbReference type="Pfam" id="PF11702">
    <property type="entry name" value="DUF3295"/>
    <property type="match status" value="1"/>
</dbReference>
<evidence type="ECO:0000259" key="3">
    <source>
        <dbReference type="Pfam" id="PF11702"/>
    </source>
</evidence>
<feature type="compositionally biased region" description="Acidic residues" evidence="1">
    <location>
        <begin position="493"/>
        <end position="532"/>
    </location>
</feature>
<feature type="compositionally biased region" description="Polar residues" evidence="1">
    <location>
        <begin position="584"/>
        <end position="595"/>
    </location>
</feature>
<feature type="region of interest" description="Disordered" evidence="1">
    <location>
        <begin position="1"/>
        <end position="96"/>
    </location>
</feature>
<dbReference type="OMA" id="NGYHSKG"/>
<dbReference type="PANTHER" id="PTHR28014:SF1">
    <property type="entry name" value="NEGATIVE REGULATOR OF RAS-CAMP PATHWAY"/>
    <property type="match status" value="1"/>
</dbReference>
<accession>D4B3A1</accession>
<feature type="compositionally biased region" description="Basic and acidic residues" evidence="1">
    <location>
        <begin position="18"/>
        <end position="31"/>
    </location>
</feature>
<feature type="region of interest" description="Disordered" evidence="1">
    <location>
        <begin position="149"/>
        <end position="242"/>
    </location>
</feature>
<dbReference type="Pfam" id="PF08550">
    <property type="entry name" value="GATA_AreA"/>
    <property type="match status" value="1"/>
</dbReference>
<feature type="compositionally biased region" description="Polar residues" evidence="1">
    <location>
        <begin position="462"/>
        <end position="481"/>
    </location>
</feature>
<feature type="non-terminal residue" evidence="4">
    <location>
        <position position="1"/>
    </location>
</feature>
<feature type="compositionally biased region" description="Basic and acidic residues" evidence="1">
    <location>
        <begin position="49"/>
        <end position="74"/>
    </location>
</feature>
<feature type="compositionally biased region" description="Low complexity" evidence="1">
    <location>
        <begin position="364"/>
        <end position="375"/>
    </location>
</feature>
<feature type="compositionally biased region" description="Basic and acidic residues" evidence="1">
    <location>
        <begin position="181"/>
        <end position="192"/>
    </location>
</feature>
<dbReference type="InterPro" id="IPR053043">
    <property type="entry name" value="Ras-cAMP_regulatory"/>
</dbReference>
<protein>
    <submittedName>
        <fullName evidence="4">Uncharacterized protein</fullName>
    </submittedName>
</protein>
<reference evidence="5" key="1">
    <citation type="journal article" date="2011" name="Genome Biol.">
        <title>Comparative and functional genomics provide insights into the pathogenicity of dermatophytic fungi.</title>
        <authorList>
            <person name="Burmester A."/>
            <person name="Shelest E."/>
            <person name="Gloeckner G."/>
            <person name="Heddergott C."/>
            <person name="Schindler S."/>
            <person name="Staib P."/>
            <person name="Heidel A."/>
            <person name="Felder M."/>
            <person name="Petzold A."/>
            <person name="Szafranski K."/>
            <person name="Feuermann M."/>
            <person name="Pedruzzi I."/>
            <person name="Priebe S."/>
            <person name="Groth M."/>
            <person name="Winkler R."/>
            <person name="Li W."/>
            <person name="Kniemeyer O."/>
            <person name="Schroeckh V."/>
            <person name="Hertweck C."/>
            <person name="Hube B."/>
            <person name="White T.C."/>
            <person name="Platzer M."/>
            <person name="Guthke R."/>
            <person name="Heitman J."/>
            <person name="Woestemeyer J."/>
            <person name="Zipfel P.F."/>
            <person name="Monod M."/>
            <person name="Brakhage A.A."/>
        </authorList>
    </citation>
    <scope>NUCLEOTIDE SEQUENCE [LARGE SCALE GENOMIC DNA]</scope>
    <source>
        <strain evidence="5">ATCC MYA-4681 / CBS 112371</strain>
    </source>
</reference>
<feature type="domain" description="DUF3295" evidence="3">
    <location>
        <begin position="191"/>
        <end position="743"/>
    </location>
</feature>
<feature type="compositionally biased region" description="Basic and acidic residues" evidence="1">
    <location>
        <begin position="714"/>
        <end position="723"/>
    </location>
</feature>
<feature type="region of interest" description="Disordered" evidence="1">
    <location>
        <begin position="705"/>
        <end position="727"/>
    </location>
</feature>
<feature type="region of interest" description="Disordered" evidence="1">
    <location>
        <begin position="297"/>
        <end position="341"/>
    </location>
</feature>
<evidence type="ECO:0000313" key="5">
    <source>
        <dbReference type="Proteomes" id="UP000008866"/>
    </source>
</evidence>
<feature type="compositionally biased region" description="Low complexity" evidence="1">
    <location>
        <begin position="214"/>
        <end position="225"/>
    </location>
</feature>
<dbReference type="EMBL" id="ABSU01000033">
    <property type="protein sequence ID" value="EFE30147.1"/>
    <property type="molecule type" value="Genomic_DNA"/>
</dbReference>
<dbReference type="GeneID" id="9524945"/>
<dbReference type="KEGG" id="abe:ARB_02936"/>
<dbReference type="HOGENOM" id="CLU_025004_1_0_1"/>
<dbReference type="InterPro" id="IPR021711">
    <property type="entry name" value="DUF3295"/>
</dbReference>
<comment type="caution">
    <text evidence="4">The sequence shown here is derived from an EMBL/GenBank/DDBJ whole genome shotgun (WGS) entry which is preliminary data.</text>
</comment>
<sequence>IRTRKERHRTTPGGKQQSHREGNKDTDEETHCTYSSPPLPPRTSLPGLRDIKQEVWKRERVGREGDKRNRDSKSRTVGIEPQQKQEEETMPSRLSTPVLTVDPAKIHQVDTRNAESLHGMWMDFMEEGRRLENLSWRLWNRETFCVAPQAKSRTNSDNNNKDSLQQSQEQQQQQKRTHSGSRLERLRRESKSIPDLSSSVESALSDEGLEQSRSRSTAQTSSGSSPQCPCTPRTIELDPKPAIVGEDSVLSISRGRERHITSLGLEKMVYSIKEKKQLEPICVPKSKSQLQIENRELDATPRASSPTPVSTQQQPQQQQPEQQQQQQQHHHQEQTHLQQHLAPANNQSLDSCSTALERVRESDVPTPSSDTSVSSAELPRPSSSVVRGFSPSKISSSFRSHSQLSPAASTSKNSVPKQSPFKQQKPSVFTLGCSSGDEESSFEDRMAIKTHRSSLSDGLNHLASAQHSRSRTSFIRDTAATSHPIRPIRETSASDEDAIASSDEDDESEISESAIEDEDEGDSSDGDWEDSVTESGRSSVDDKQLFQRVDSRPNLVSRRSLLTMMMHQPQQNFAPTFRGGPGPNSRSTPAMQQQRGLPPADGEEEDNDEDHSGSDSGSVGSPGLEMKRSEVPHSRPIVMTSIPPGGIVARAHSPRTTRRNMLATELTESLRRHLLWERQQKTTAATATAAFKRRHTACDVAGLQEYPGANDSKGQGKEEKESKNSSWNHYFDYGPWEYHVKGW</sequence>
<feature type="region of interest" description="Disordered" evidence="1">
    <location>
        <begin position="572"/>
        <end position="654"/>
    </location>
</feature>
<feature type="region of interest" description="Disordered" evidence="1">
    <location>
        <begin position="357"/>
        <end position="443"/>
    </location>
</feature>
<evidence type="ECO:0000259" key="2">
    <source>
        <dbReference type="Pfam" id="PF08550"/>
    </source>
</evidence>
<dbReference type="GO" id="GO:0005737">
    <property type="term" value="C:cytoplasm"/>
    <property type="evidence" value="ECO:0007669"/>
    <property type="project" value="TreeGrafter"/>
</dbReference>
<dbReference type="GO" id="GO:0000122">
    <property type="term" value="P:negative regulation of transcription by RNA polymerase II"/>
    <property type="evidence" value="ECO:0007669"/>
    <property type="project" value="TreeGrafter"/>
</dbReference>
<dbReference type="GO" id="GO:0031930">
    <property type="term" value="P:mitochondria-nucleus signaling pathway"/>
    <property type="evidence" value="ECO:0007669"/>
    <property type="project" value="TreeGrafter"/>
</dbReference>
<dbReference type="STRING" id="663331.D4B3A1"/>
<dbReference type="AlphaFoldDB" id="D4B3A1"/>
<keyword evidence="5" id="KW-1185">Reference proteome</keyword>
<feature type="compositionally biased region" description="Low complexity" evidence="1">
    <location>
        <begin position="311"/>
        <end position="327"/>
    </location>
</feature>
<dbReference type="InterPro" id="IPR013860">
    <property type="entry name" value="AreA_GATA"/>
</dbReference>
<evidence type="ECO:0000313" key="4">
    <source>
        <dbReference type="EMBL" id="EFE30147.1"/>
    </source>
</evidence>
<feature type="domain" description="Nitrogen regulatory protein areA GATA-like" evidence="2">
    <location>
        <begin position="123"/>
        <end position="141"/>
    </location>
</feature>
<feature type="compositionally biased region" description="Low complexity" evidence="1">
    <location>
        <begin position="390"/>
        <end position="402"/>
    </location>
</feature>
<dbReference type="eggNOG" id="ENOG502SAS5">
    <property type="taxonomic scope" value="Eukaryota"/>
</dbReference>
<feature type="region of interest" description="Disordered" evidence="1">
    <location>
        <begin position="462"/>
        <end position="552"/>
    </location>
</feature>
<feature type="compositionally biased region" description="Low complexity" evidence="1">
    <location>
        <begin position="614"/>
        <end position="623"/>
    </location>
</feature>
<organism evidence="4 5">
    <name type="scientific">Arthroderma benhamiae (strain ATCC MYA-4681 / CBS 112371)</name>
    <name type="common">Trichophyton mentagrophytes</name>
    <dbReference type="NCBI Taxonomy" id="663331"/>
    <lineage>
        <taxon>Eukaryota</taxon>
        <taxon>Fungi</taxon>
        <taxon>Dikarya</taxon>
        <taxon>Ascomycota</taxon>
        <taxon>Pezizomycotina</taxon>
        <taxon>Eurotiomycetes</taxon>
        <taxon>Eurotiomycetidae</taxon>
        <taxon>Onygenales</taxon>
        <taxon>Arthrodermataceae</taxon>
        <taxon>Trichophyton</taxon>
    </lineage>
</organism>
<evidence type="ECO:0000256" key="1">
    <source>
        <dbReference type="SAM" id="MobiDB-lite"/>
    </source>
</evidence>
<dbReference type="Proteomes" id="UP000008866">
    <property type="component" value="Unassembled WGS sequence"/>
</dbReference>
<dbReference type="RefSeq" id="XP_003010787.1">
    <property type="nucleotide sequence ID" value="XM_003010741.1"/>
</dbReference>
<proteinExistence type="predicted"/>
<name>D4B3A1_ARTBC</name>
<feature type="compositionally biased region" description="Low complexity" evidence="1">
    <location>
        <begin position="165"/>
        <end position="174"/>
    </location>
</feature>
<dbReference type="PANTHER" id="PTHR28014">
    <property type="entry name" value="NEGATIVE REGULATOR OF RAS-CAMP PATHWAY"/>
    <property type="match status" value="1"/>
</dbReference>